<feature type="transmembrane region" description="Helical" evidence="1">
    <location>
        <begin position="20"/>
        <end position="43"/>
    </location>
</feature>
<dbReference type="RefSeq" id="WP_184281875.1">
    <property type="nucleotide sequence ID" value="NZ_BMCO01000001.1"/>
</dbReference>
<sequence>MNKFEKNVQSKNNDVIDAGLAFVVGFVALAVIYIIPQIFAIVAG</sequence>
<comment type="caution">
    <text evidence="2">The sequence shown here is derived from an EMBL/GenBank/DDBJ whole genome shotgun (WGS) entry which is preliminary data.</text>
</comment>
<dbReference type="EMBL" id="CAJEWA010000005">
    <property type="protein sequence ID" value="CAD2074068.1"/>
    <property type="molecule type" value="Genomic_DNA"/>
</dbReference>
<evidence type="ECO:0000256" key="1">
    <source>
        <dbReference type="SAM" id="Phobius"/>
    </source>
</evidence>
<dbReference type="Proteomes" id="UP000534001">
    <property type="component" value="Unassembled WGS sequence"/>
</dbReference>
<evidence type="ECO:0000313" key="3">
    <source>
        <dbReference type="EMBL" id="MBB6422822.1"/>
    </source>
</evidence>
<dbReference type="AlphaFoldDB" id="A0A6V7RAS8"/>
<evidence type="ECO:0008006" key="6">
    <source>
        <dbReference type="Google" id="ProtNLM"/>
    </source>
</evidence>
<keyword evidence="5" id="KW-1185">Reference proteome</keyword>
<reference evidence="3 5" key="2">
    <citation type="submission" date="2020-08" db="EMBL/GenBank/DDBJ databases">
        <title>Genomic Encyclopedia of Type Strains, Phase IV (KMG-IV): sequencing the most valuable type-strain genomes for metagenomic binning, comparative biology and taxonomic classification.</title>
        <authorList>
            <person name="Goeker M."/>
        </authorList>
    </citation>
    <scope>NUCLEOTIDE SEQUENCE [LARGE SCALE GENOMIC DNA]</scope>
    <source>
        <strain evidence="3 5">DSM 22419</strain>
    </source>
</reference>
<keyword evidence="1" id="KW-0472">Membrane</keyword>
<keyword evidence="1" id="KW-0812">Transmembrane</keyword>
<organism evidence="2 4">
    <name type="scientific">Jeotgalicoccus coquinae</name>
    <dbReference type="NCBI Taxonomy" id="709509"/>
    <lineage>
        <taxon>Bacteria</taxon>
        <taxon>Bacillati</taxon>
        <taxon>Bacillota</taxon>
        <taxon>Bacilli</taxon>
        <taxon>Bacillales</taxon>
        <taxon>Staphylococcaceae</taxon>
        <taxon>Jeotgalicoccus</taxon>
    </lineage>
</organism>
<dbReference type="Pfam" id="PF14141">
    <property type="entry name" value="YqzM"/>
    <property type="match status" value="1"/>
</dbReference>
<evidence type="ECO:0000313" key="4">
    <source>
        <dbReference type="Proteomes" id="UP000534001"/>
    </source>
</evidence>
<name>A0A6V7RAS8_9STAP</name>
<accession>A0A6V7RAS8</accession>
<proteinExistence type="predicted"/>
<dbReference type="InterPro" id="IPR025416">
    <property type="entry name" value="YqzM"/>
</dbReference>
<gene>
    <name evidence="3" type="ORF">HNR41_000748</name>
    <name evidence="2" type="ORF">JEOCOQ751_00858</name>
</gene>
<evidence type="ECO:0000313" key="2">
    <source>
        <dbReference type="EMBL" id="CAD2074068.1"/>
    </source>
</evidence>
<dbReference type="EMBL" id="JACHFF010000001">
    <property type="protein sequence ID" value="MBB6422822.1"/>
    <property type="molecule type" value="Genomic_DNA"/>
</dbReference>
<evidence type="ECO:0000313" key="5">
    <source>
        <dbReference type="Proteomes" id="UP000545588"/>
    </source>
</evidence>
<reference evidence="2 4" key="1">
    <citation type="submission" date="2020-07" db="EMBL/GenBank/DDBJ databases">
        <authorList>
            <person name="Criscuolo A."/>
        </authorList>
    </citation>
    <scope>NUCLEOTIDE SEQUENCE [LARGE SCALE GENOMIC DNA]</scope>
    <source>
        <strain evidence="2">CIP111751</strain>
    </source>
</reference>
<keyword evidence="1" id="KW-1133">Transmembrane helix</keyword>
<dbReference type="Proteomes" id="UP000545588">
    <property type="component" value="Unassembled WGS sequence"/>
</dbReference>
<protein>
    <recommendedName>
        <fullName evidence="6">YqzM-like protein</fullName>
    </recommendedName>
</protein>